<dbReference type="AlphaFoldDB" id="A0A9E7L0Z0"/>
<accession>A0A9E7L0Z0</accession>
<organism evidence="1 2">
    <name type="scientific">Musa troglodytarum</name>
    <name type="common">fe'i banana</name>
    <dbReference type="NCBI Taxonomy" id="320322"/>
    <lineage>
        <taxon>Eukaryota</taxon>
        <taxon>Viridiplantae</taxon>
        <taxon>Streptophyta</taxon>
        <taxon>Embryophyta</taxon>
        <taxon>Tracheophyta</taxon>
        <taxon>Spermatophyta</taxon>
        <taxon>Magnoliopsida</taxon>
        <taxon>Liliopsida</taxon>
        <taxon>Zingiberales</taxon>
        <taxon>Musaceae</taxon>
        <taxon>Musa</taxon>
    </lineage>
</organism>
<name>A0A9E7L0Z0_9LILI</name>
<dbReference type="EMBL" id="CP097510">
    <property type="protein sequence ID" value="URE36561.1"/>
    <property type="molecule type" value="Genomic_DNA"/>
</dbReference>
<evidence type="ECO:0000313" key="1">
    <source>
        <dbReference type="EMBL" id="URE36561.1"/>
    </source>
</evidence>
<sequence>MCRLIAAWGVDRIFKRTRTQPCASRGYGHVYTCRNLVRHLRPLRGTCHVADQAKGVYPLLLNHPAAPLLASPTPPTRFAGINRGKRCSGAGHRRNLPRETVLVALVMSRLSLSAFRSIVGSVLRFSAEVSVVVGNGVVASGARRRKGGVLIGIA</sequence>
<reference evidence="1" key="1">
    <citation type="submission" date="2022-05" db="EMBL/GenBank/DDBJ databases">
        <title>The Musa troglodytarum L. genome provides insights into the mechanism of non-climacteric behaviour and enrichment of carotenoids.</title>
        <authorList>
            <person name="Wang J."/>
        </authorList>
    </citation>
    <scope>NUCLEOTIDE SEQUENCE</scope>
    <source>
        <tissue evidence="1">Leaf</tissue>
    </source>
</reference>
<protein>
    <submittedName>
        <fullName evidence="1">Plant-specific domain TIGR01615 family protein</fullName>
    </submittedName>
</protein>
<evidence type="ECO:0000313" key="2">
    <source>
        <dbReference type="Proteomes" id="UP001055439"/>
    </source>
</evidence>
<gene>
    <name evidence="1" type="ORF">MUK42_26153</name>
</gene>
<proteinExistence type="predicted"/>
<dbReference type="OrthoDB" id="691424at2759"/>
<keyword evidence="2" id="KW-1185">Reference proteome</keyword>
<dbReference type="Proteomes" id="UP001055439">
    <property type="component" value="Chromosome 8"/>
</dbReference>